<evidence type="ECO:0000256" key="5">
    <source>
        <dbReference type="ARBA" id="ARBA00023145"/>
    </source>
</evidence>
<name>A0A382B9T4_9ZZZZ</name>
<dbReference type="InterPro" id="IPR017716">
    <property type="entry name" value="S-AdoMet_deCOase_pro-enz"/>
</dbReference>
<dbReference type="CDD" id="cd02440">
    <property type="entry name" value="AdoMet_MTases"/>
    <property type="match status" value="1"/>
</dbReference>
<evidence type="ECO:0000256" key="8">
    <source>
        <dbReference type="ARBA" id="ARBA00023317"/>
    </source>
</evidence>
<evidence type="ECO:0000256" key="4">
    <source>
        <dbReference type="ARBA" id="ARBA00023115"/>
    </source>
</evidence>
<dbReference type="EMBL" id="UINC01028849">
    <property type="protein sequence ID" value="SVB10580.1"/>
    <property type="molecule type" value="Genomic_DNA"/>
</dbReference>
<dbReference type="Gene3D" id="3.40.50.150">
    <property type="entry name" value="Vaccinia Virus protein VP39"/>
    <property type="match status" value="1"/>
</dbReference>
<dbReference type="NCBIfam" id="TIGR03330">
    <property type="entry name" value="SAM_DCase_Bsu"/>
    <property type="match status" value="1"/>
</dbReference>
<gene>
    <name evidence="10" type="ORF">METZ01_LOCUS163434</name>
</gene>
<dbReference type="PANTHER" id="PTHR33866:SF2">
    <property type="entry name" value="S-ADENOSYLMETHIONINE DECARBOXYLASE PROENZYME"/>
    <property type="match status" value="1"/>
</dbReference>
<feature type="domain" description="Methyltransferase" evidence="9">
    <location>
        <begin position="52"/>
        <end position="140"/>
    </location>
</feature>
<evidence type="ECO:0000256" key="7">
    <source>
        <dbReference type="ARBA" id="ARBA00023270"/>
    </source>
</evidence>
<protein>
    <recommendedName>
        <fullName evidence="9">Methyltransferase domain-containing protein</fullName>
    </recommendedName>
</protein>
<dbReference type="AlphaFoldDB" id="A0A382B9T4"/>
<dbReference type="SUPFAM" id="SSF56276">
    <property type="entry name" value="S-adenosylmethionine decarboxylase"/>
    <property type="match status" value="1"/>
</dbReference>
<keyword evidence="2" id="KW-0210">Decarboxylase</keyword>
<dbReference type="Pfam" id="PF13649">
    <property type="entry name" value="Methyltransf_25"/>
    <property type="match status" value="1"/>
</dbReference>
<dbReference type="Pfam" id="PF02675">
    <property type="entry name" value="AdoMet_dc"/>
    <property type="match status" value="1"/>
</dbReference>
<evidence type="ECO:0000256" key="6">
    <source>
        <dbReference type="ARBA" id="ARBA00023239"/>
    </source>
</evidence>
<dbReference type="HAMAP" id="MF_00464">
    <property type="entry name" value="AdoMetDC_1"/>
    <property type="match status" value="1"/>
</dbReference>
<accession>A0A382B9T4</accession>
<evidence type="ECO:0000256" key="1">
    <source>
        <dbReference type="ARBA" id="ARBA00001928"/>
    </source>
</evidence>
<dbReference type="SUPFAM" id="SSF53335">
    <property type="entry name" value="S-adenosyl-L-methionine-dependent methyltransferases"/>
    <property type="match status" value="1"/>
</dbReference>
<keyword evidence="6" id="KW-0456">Lyase</keyword>
<dbReference type="PANTHER" id="PTHR33866">
    <property type="entry name" value="S-ADENOSYLMETHIONINE DECARBOXYLASE PROENZYME"/>
    <property type="match status" value="1"/>
</dbReference>
<evidence type="ECO:0000256" key="2">
    <source>
        <dbReference type="ARBA" id="ARBA00022793"/>
    </source>
</evidence>
<evidence type="ECO:0000313" key="10">
    <source>
        <dbReference type="EMBL" id="SVB10580.1"/>
    </source>
</evidence>
<proteinExistence type="inferred from homology"/>
<dbReference type="InterPro" id="IPR029063">
    <property type="entry name" value="SAM-dependent_MTases_sf"/>
</dbReference>
<dbReference type="InterPro" id="IPR041698">
    <property type="entry name" value="Methyltransf_25"/>
</dbReference>
<dbReference type="InterPro" id="IPR003826">
    <property type="entry name" value="AdoMetDC_fam_prok"/>
</dbReference>
<evidence type="ECO:0000256" key="3">
    <source>
        <dbReference type="ARBA" id="ARBA00022813"/>
    </source>
</evidence>
<evidence type="ECO:0000259" key="9">
    <source>
        <dbReference type="Pfam" id="PF13649"/>
    </source>
</evidence>
<dbReference type="GO" id="GO:0008295">
    <property type="term" value="P:spermidine biosynthetic process"/>
    <property type="evidence" value="ECO:0007669"/>
    <property type="project" value="InterPro"/>
</dbReference>
<dbReference type="GO" id="GO:0004014">
    <property type="term" value="F:adenosylmethionine decarboxylase activity"/>
    <property type="evidence" value="ECO:0007669"/>
    <property type="project" value="InterPro"/>
</dbReference>
<dbReference type="GO" id="GO:0005829">
    <property type="term" value="C:cytosol"/>
    <property type="evidence" value="ECO:0007669"/>
    <property type="project" value="TreeGrafter"/>
</dbReference>
<dbReference type="Gene3D" id="3.60.90.10">
    <property type="entry name" value="S-adenosylmethionine decarboxylase"/>
    <property type="match status" value="1"/>
</dbReference>
<keyword evidence="4" id="KW-0620">Polyamine biosynthesis</keyword>
<sequence length="329" mass="38388">MKNRGKKDGLDPTLYEKEYQEKYCDRVSYNVTGTVRRYPNQITVRDKTLVIPCEDGRMVNRLRNNGYDAWGCDVSEFAINEAGKGTAWKKKIQPYIFLDNILDTKIEENSYDTIVCRYLGEHFEDDQIEIFLDNIHKITKRFVYFGITSIKSPHFYLDDTHVAEYDLKQWEEILTRNNRFEIYKRKPTSEEWLLKVIKDRPQVEEFIPNEDILPIGHHYLGDFQGIRKSDLNDEDFLKGLVEDSVVKASCKIINTASYKYFPYGISVVCLLEESHVSIHTYPEYGMCFIDIFTCGEEATPKIAMDHLQEVLAPTNVSVKEIIRGKNDRG</sequence>
<keyword evidence="8" id="KW-0670">Pyruvate</keyword>
<reference evidence="10" key="1">
    <citation type="submission" date="2018-05" db="EMBL/GenBank/DDBJ databases">
        <authorList>
            <person name="Lanie J.A."/>
            <person name="Ng W.-L."/>
            <person name="Kazmierczak K.M."/>
            <person name="Andrzejewski T.M."/>
            <person name="Davidsen T.M."/>
            <person name="Wayne K.J."/>
            <person name="Tettelin H."/>
            <person name="Glass J.I."/>
            <person name="Rusch D."/>
            <person name="Podicherti R."/>
            <person name="Tsui H.-C.T."/>
            <person name="Winkler M.E."/>
        </authorList>
    </citation>
    <scope>NUCLEOTIDE SEQUENCE</scope>
</reference>
<keyword evidence="3" id="KW-0068">Autocatalytic cleavage</keyword>
<comment type="cofactor">
    <cofactor evidence="1">
        <name>pyruvate</name>
        <dbReference type="ChEBI" id="CHEBI:15361"/>
    </cofactor>
</comment>
<dbReference type="InterPro" id="IPR016067">
    <property type="entry name" value="S-AdoMet_deCO2ase_core"/>
</dbReference>
<organism evidence="10">
    <name type="scientific">marine metagenome</name>
    <dbReference type="NCBI Taxonomy" id="408172"/>
    <lineage>
        <taxon>unclassified sequences</taxon>
        <taxon>metagenomes</taxon>
        <taxon>ecological metagenomes</taxon>
    </lineage>
</organism>
<keyword evidence="5" id="KW-0865">Zymogen</keyword>
<keyword evidence="7" id="KW-0704">Schiff base</keyword>